<feature type="domain" description="MOSC" evidence="1">
    <location>
        <begin position="163"/>
        <end position="321"/>
    </location>
</feature>
<sequence>MGAGASARASVSPILTITASATTTEIPGGKVSDIFVYPIKSCRGISVSSAPFTPAGFRWDREWMVVNSRGKAISQRNEPKLALVHVDLPNEAFAEDWQAPEDSFMELKVPGMQPLKVCLGKQPELKNGFSVWEWTGSAWDEGSEASQWFSAFLGKPSQLVRFNTASEVRQVDPDYVKGHHPTLFTDGYPFLLSSQDSLNALNELLEEPININRFRANILVERCEPFAEDLWSEIKIGRFSFLGSKMCGRCKITTTDQETAIVGREPLQTLMTFRSGKLIRPQDKKNRAMSYFGQYVVWNWNDSSAKGSGKVLKVGDPVYVLQKFSSPAEAPA</sequence>
<name>I3SXQ0_LOTJA</name>
<dbReference type="PANTHER" id="PTHR14237">
    <property type="entry name" value="MOLYBDOPTERIN COFACTOR SULFURASE MOSC"/>
    <property type="match status" value="1"/>
</dbReference>
<dbReference type="InterPro" id="IPR011037">
    <property type="entry name" value="Pyrv_Knase-like_insert_dom_sf"/>
</dbReference>
<reference evidence="2" key="1">
    <citation type="submission" date="2012-05" db="EMBL/GenBank/DDBJ databases">
        <authorList>
            <person name="Krishnakumar V."/>
            <person name="Cheung F."/>
            <person name="Xiao Y."/>
            <person name="Chan A."/>
            <person name="Moskal W.A."/>
            <person name="Town C.D."/>
        </authorList>
    </citation>
    <scope>NUCLEOTIDE SEQUENCE</scope>
</reference>
<proteinExistence type="evidence at transcript level"/>
<dbReference type="PROSITE" id="PS51340">
    <property type="entry name" value="MOSC"/>
    <property type="match status" value="1"/>
</dbReference>
<dbReference type="InterPro" id="IPR005302">
    <property type="entry name" value="MoCF_Sase_C"/>
</dbReference>
<dbReference type="GO" id="GO:0030151">
    <property type="term" value="F:molybdenum ion binding"/>
    <property type="evidence" value="ECO:0007669"/>
    <property type="project" value="InterPro"/>
</dbReference>
<dbReference type="GO" id="GO:0030170">
    <property type="term" value="F:pyridoxal phosphate binding"/>
    <property type="evidence" value="ECO:0007669"/>
    <property type="project" value="InterPro"/>
</dbReference>
<evidence type="ECO:0000259" key="1">
    <source>
        <dbReference type="PROSITE" id="PS51340"/>
    </source>
</evidence>
<dbReference type="GO" id="GO:0032787">
    <property type="term" value="P:monocarboxylic acid metabolic process"/>
    <property type="evidence" value="ECO:0007669"/>
    <property type="project" value="UniProtKB-ARBA"/>
</dbReference>
<dbReference type="SUPFAM" id="SSF50800">
    <property type="entry name" value="PK beta-barrel domain-like"/>
    <property type="match status" value="1"/>
</dbReference>
<dbReference type="PANTHER" id="PTHR14237:SF19">
    <property type="entry name" value="MITOCHONDRIAL AMIDOXIME REDUCING COMPONENT 1"/>
    <property type="match status" value="1"/>
</dbReference>
<dbReference type="GO" id="GO:0003824">
    <property type="term" value="F:catalytic activity"/>
    <property type="evidence" value="ECO:0007669"/>
    <property type="project" value="InterPro"/>
</dbReference>
<accession>I3SXQ0</accession>
<dbReference type="Pfam" id="PF03473">
    <property type="entry name" value="MOSC"/>
    <property type="match status" value="1"/>
</dbReference>
<dbReference type="InterPro" id="IPR005303">
    <property type="entry name" value="MOCOS_middle"/>
</dbReference>
<dbReference type="EMBL" id="BT145248">
    <property type="protein sequence ID" value="AFK45042.1"/>
    <property type="molecule type" value="mRNA"/>
</dbReference>
<dbReference type="Pfam" id="PF03476">
    <property type="entry name" value="MOSC_N"/>
    <property type="match status" value="1"/>
</dbReference>
<evidence type="ECO:0000313" key="2">
    <source>
        <dbReference type="EMBL" id="AFK45042.1"/>
    </source>
</evidence>
<protein>
    <recommendedName>
        <fullName evidence="1">MOSC domain-containing protein</fullName>
    </recommendedName>
</protein>
<dbReference type="SUPFAM" id="SSF141673">
    <property type="entry name" value="MOSC N-terminal domain-like"/>
    <property type="match status" value="1"/>
</dbReference>
<organism evidence="2">
    <name type="scientific">Lotus japonicus</name>
    <name type="common">Lotus corniculatus var. japonicus</name>
    <dbReference type="NCBI Taxonomy" id="34305"/>
    <lineage>
        <taxon>Eukaryota</taxon>
        <taxon>Viridiplantae</taxon>
        <taxon>Streptophyta</taxon>
        <taxon>Embryophyta</taxon>
        <taxon>Tracheophyta</taxon>
        <taxon>Spermatophyta</taxon>
        <taxon>Magnoliopsida</taxon>
        <taxon>eudicotyledons</taxon>
        <taxon>Gunneridae</taxon>
        <taxon>Pentapetalae</taxon>
        <taxon>rosids</taxon>
        <taxon>fabids</taxon>
        <taxon>Fabales</taxon>
        <taxon>Fabaceae</taxon>
        <taxon>Papilionoideae</taxon>
        <taxon>50 kb inversion clade</taxon>
        <taxon>NPAAA clade</taxon>
        <taxon>Hologalegina</taxon>
        <taxon>robinioid clade</taxon>
        <taxon>Loteae</taxon>
        <taxon>Lotus</taxon>
    </lineage>
</organism>
<dbReference type="AlphaFoldDB" id="I3SXQ0"/>